<dbReference type="GO" id="GO:0003677">
    <property type="term" value="F:DNA binding"/>
    <property type="evidence" value="ECO:0007669"/>
    <property type="project" value="UniProtKB-UniRule"/>
</dbReference>
<feature type="DNA-binding region" description="HMG box" evidence="2">
    <location>
        <begin position="19"/>
        <end position="88"/>
    </location>
</feature>
<evidence type="ECO:0000259" key="3">
    <source>
        <dbReference type="PROSITE" id="PS50118"/>
    </source>
</evidence>
<dbReference type="SMART" id="SM00398">
    <property type="entry name" value="HMG"/>
    <property type="match status" value="2"/>
</dbReference>
<dbReference type="PANTHER" id="PTHR48112">
    <property type="entry name" value="HIGH MOBILITY GROUP PROTEIN DSP1"/>
    <property type="match status" value="1"/>
</dbReference>
<evidence type="ECO:0000313" key="4">
    <source>
        <dbReference type="EMBL" id="CAE0418938.1"/>
    </source>
</evidence>
<feature type="DNA-binding region" description="HMG box" evidence="2">
    <location>
        <begin position="102"/>
        <end position="170"/>
    </location>
</feature>
<dbReference type="InterPro" id="IPR036910">
    <property type="entry name" value="HMG_box_dom_sf"/>
</dbReference>
<organism evidence="4">
    <name type="scientific">Amphora coffeiformis</name>
    <dbReference type="NCBI Taxonomy" id="265554"/>
    <lineage>
        <taxon>Eukaryota</taxon>
        <taxon>Sar</taxon>
        <taxon>Stramenopiles</taxon>
        <taxon>Ochrophyta</taxon>
        <taxon>Bacillariophyta</taxon>
        <taxon>Bacillariophyceae</taxon>
        <taxon>Bacillariophycidae</taxon>
        <taxon>Thalassiophysales</taxon>
        <taxon>Catenulaceae</taxon>
        <taxon>Amphora</taxon>
    </lineage>
</organism>
<dbReference type="SUPFAM" id="SSF47095">
    <property type="entry name" value="HMG-box"/>
    <property type="match status" value="2"/>
</dbReference>
<keyword evidence="1 2" id="KW-0238">DNA-binding</keyword>
<keyword evidence="2" id="KW-0539">Nucleus</keyword>
<dbReference type="InterPro" id="IPR009071">
    <property type="entry name" value="HMG_box_dom"/>
</dbReference>
<dbReference type="GO" id="GO:0005634">
    <property type="term" value="C:nucleus"/>
    <property type="evidence" value="ECO:0007669"/>
    <property type="project" value="UniProtKB-UniRule"/>
</dbReference>
<gene>
    <name evidence="4" type="ORF">ACOF00016_LOCUS15804</name>
</gene>
<sequence>MTTTKKSQKMKFKKAPGAPKRFKSAYMFFSENMHKVIRLQENRKIRAAEVAKMVSQTWKSLSGEERAPWIEMGREDRERYEREKASYKGPWKIPDVKDPNAPKKPQSAFLAFSNERRKIVAKANPGMSGNEISSLMSQLWKECPEHMKQAYRDQEARERKTFKKAFADWERKKDAELVACCHSDADSTGDNSSNHQDETITLANVEQQQFTSSRLLKKVEKELLSFDFTEAIPSNTAATDPAEMLMGSMKIAFCSPTMNSDTFPGPTLPSDRRTHTVSQGTVDGKLPSFNRVPKTITLPSASIYENYSLEDIFNDDDFAPRPIAPTRLSGDTGSVATGSALLPNAASFSSLFAW</sequence>
<evidence type="ECO:0000256" key="1">
    <source>
        <dbReference type="ARBA" id="ARBA00023125"/>
    </source>
</evidence>
<reference evidence="4" key="1">
    <citation type="submission" date="2021-01" db="EMBL/GenBank/DDBJ databases">
        <authorList>
            <person name="Corre E."/>
            <person name="Pelletier E."/>
            <person name="Niang G."/>
            <person name="Scheremetjew M."/>
            <person name="Finn R."/>
            <person name="Kale V."/>
            <person name="Holt S."/>
            <person name="Cochrane G."/>
            <person name="Meng A."/>
            <person name="Brown T."/>
            <person name="Cohen L."/>
        </authorList>
    </citation>
    <scope>NUCLEOTIDE SEQUENCE</scope>
    <source>
        <strain evidence="4">CCMP127</strain>
    </source>
</reference>
<protein>
    <recommendedName>
        <fullName evidence="3">HMG box domain-containing protein</fullName>
    </recommendedName>
</protein>
<dbReference type="Pfam" id="PF09011">
    <property type="entry name" value="HMG_box_2"/>
    <property type="match status" value="1"/>
</dbReference>
<accession>A0A7S3LGL9</accession>
<feature type="domain" description="HMG box" evidence="3">
    <location>
        <begin position="102"/>
        <end position="170"/>
    </location>
</feature>
<dbReference type="Gene3D" id="1.10.30.10">
    <property type="entry name" value="High mobility group box domain"/>
    <property type="match status" value="2"/>
</dbReference>
<dbReference type="AlphaFoldDB" id="A0A7S3LGL9"/>
<proteinExistence type="predicted"/>
<name>A0A7S3LGL9_9STRA</name>
<dbReference type="EMBL" id="HBIM01021127">
    <property type="protein sequence ID" value="CAE0418938.1"/>
    <property type="molecule type" value="Transcribed_RNA"/>
</dbReference>
<dbReference type="Pfam" id="PF00505">
    <property type="entry name" value="HMG_box"/>
    <property type="match status" value="1"/>
</dbReference>
<dbReference type="PROSITE" id="PS50118">
    <property type="entry name" value="HMG_BOX_2"/>
    <property type="match status" value="2"/>
</dbReference>
<feature type="domain" description="HMG box" evidence="3">
    <location>
        <begin position="19"/>
        <end position="88"/>
    </location>
</feature>
<evidence type="ECO:0000256" key="2">
    <source>
        <dbReference type="PROSITE-ProRule" id="PRU00267"/>
    </source>
</evidence>
<dbReference type="InterPro" id="IPR050342">
    <property type="entry name" value="HMGB"/>
</dbReference>